<protein>
    <submittedName>
        <fullName evidence="1">Uncharacterized protein</fullName>
    </submittedName>
</protein>
<gene>
    <name evidence="1" type="ORF">L687_16880</name>
</gene>
<name>T5K8W4_MICMQ</name>
<sequence length="61" mass="6954">MHAEEAPFDWTAYDKARLIRHPGGRPPLEDKPMCTAEDCTEDSHAKGLCNTHYRRALREAS</sequence>
<accession>T5K8W4</accession>
<evidence type="ECO:0000313" key="1">
    <source>
        <dbReference type="EMBL" id="EQM78201.1"/>
    </source>
</evidence>
<dbReference type="Proteomes" id="UP000016033">
    <property type="component" value="Unassembled WGS sequence"/>
</dbReference>
<reference evidence="1 2" key="1">
    <citation type="journal article" date="2013" name="Genome Announc.">
        <title>Whole-genome sequences of five oyster-associated bacteria show potential for crude oil hydrocarbon degradation.</title>
        <authorList>
            <person name="Chauhan A."/>
            <person name="Green S."/>
            <person name="Pathak A."/>
            <person name="Thomas J."/>
            <person name="Venkatramanan R."/>
        </authorList>
    </citation>
    <scope>NUCLEOTIDE SEQUENCE [LARGE SCALE GENOMIC DNA]</scope>
    <source>
        <strain evidence="1 2">MF109</strain>
    </source>
</reference>
<evidence type="ECO:0000313" key="2">
    <source>
        <dbReference type="Proteomes" id="UP000016033"/>
    </source>
</evidence>
<comment type="caution">
    <text evidence="1">The sequence shown here is derived from an EMBL/GenBank/DDBJ whole genome shotgun (WGS) entry which is preliminary data.</text>
</comment>
<dbReference type="AlphaFoldDB" id="T5K8W4"/>
<proteinExistence type="predicted"/>
<dbReference type="EMBL" id="ATAO01000181">
    <property type="protein sequence ID" value="EQM78201.1"/>
    <property type="molecule type" value="Genomic_DNA"/>
</dbReference>
<organism evidence="1 2">
    <name type="scientific">Microbacterium maritypicum MF109</name>
    <dbReference type="NCBI Taxonomy" id="1333857"/>
    <lineage>
        <taxon>Bacteria</taxon>
        <taxon>Bacillati</taxon>
        <taxon>Actinomycetota</taxon>
        <taxon>Actinomycetes</taxon>
        <taxon>Micrococcales</taxon>
        <taxon>Microbacteriaceae</taxon>
        <taxon>Microbacterium</taxon>
    </lineage>
</organism>